<protein>
    <recommendedName>
        <fullName evidence="4 7">dTDP-4-dehydrorhamnose 3,5-epimerase</fullName>
        <ecNumber evidence="3 7">5.1.3.13</ecNumber>
    </recommendedName>
    <alternativeName>
        <fullName evidence="7">Thymidine diphospho-4-keto-rhamnose 3,5-epimerase</fullName>
    </alternativeName>
</protein>
<dbReference type="InterPro" id="IPR011051">
    <property type="entry name" value="RmlC_Cupin_sf"/>
</dbReference>
<dbReference type="InterPro" id="IPR000888">
    <property type="entry name" value="RmlC-like"/>
</dbReference>
<reference evidence="8 9" key="1">
    <citation type="submission" date="2016-08" db="EMBL/GenBank/DDBJ databases">
        <title>Hymenobacter coccineus sp. nov., Hymenobacter lapidarius sp. nov. and Hymenobacter glacialis sp. nov., isolated from Antarctic soil.</title>
        <authorList>
            <person name="Sedlacek I."/>
            <person name="Kralova S."/>
            <person name="Kyrova K."/>
            <person name="Maslanova I."/>
            <person name="Stankova E."/>
            <person name="Vrbovska V."/>
            <person name="Nemec M."/>
            <person name="Bartak M."/>
            <person name="Svec P."/>
            <person name="Busse H.-J."/>
            <person name="Pantucek R."/>
        </authorList>
    </citation>
    <scope>NUCLEOTIDE SEQUENCE [LARGE SCALE GENOMIC DNA]</scope>
    <source>
        <strain evidence="8 9">CCM 8649</strain>
    </source>
</reference>
<evidence type="ECO:0000256" key="4">
    <source>
        <dbReference type="ARBA" id="ARBA00019595"/>
    </source>
</evidence>
<dbReference type="CDD" id="cd00438">
    <property type="entry name" value="cupin_RmlC"/>
    <property type="match status" value="1"/>
</dbReference>
<dbReference type="SUPFAM" id="SSF51182">
    <property type="entry name" value="RmlC-like cupins"/>
    <property type="match status" value="1"/>
</dbReference>
<keyword evidence="9" id="KW-1185">Reference proteome</keyword>
<comment type="pathway">
    <text evidence="7">Carbohydrate biosynthesis; dTDP-L-rhamnose biosynthesis.</text>
</comment>
<dbReference type="EMBL" id="MDZA01000088">
    <property type="protein sequence ID" value="OGX91104.1"/>
    <property type="molecule type" value="Genomic_DNA"/>
</dbReference>
<dbReference type="GO" id="GO:0019305">
    <property type="term" value="P:dTDP-rhamnose biosynthetic process"/>
    <property type="evidence" value="ECO:0007669"/>
    <property type="project" value="UniProtKB-UniRule"/>
</dbReference>
<evidence type="ECO:0000313" key="9">
    <source>
        <dbReference type="Proteomes" id="UP000177506"/>
    </source>
</evidence>
<dbReference type="UniPathway" id="UPA00124"/>
<comment type="similarity">
    <text evidence="7">Belongs to the dTDP-4-dehydrorhamnose 3,5-epimerase family.</text>
</comment>
<sequence length="182" mass="20416">MIFTETKLKGAFIIDVQRLSDERGFFGRSWCEDEFAAHGIAMPPVQANLSSNPKRGTLRGMHYQLPPHEETKLVRCTRGAIVDVIVDLREESPTYKQWVAVELTADSYRMLFVPGRFAHGFLTLEDNTDVAYQVSAKYTPGAERALRWNDPAIGIEWPFEPVLVSAKDAVHPDFQPLPVAAG</sequence>
<dbReference type="InterPro" id="IPR014710">
    <property type="entry name" value="RmlC-like_jellyroll"/>
</dbReference>
<evidence type="ECO:0000256" key="1">
    <source>
        <dbReference type="ARBA" id="ARBA00001298"/>
    </source>
</evidence>
<evidence type="ECO:0000256" key="7">
    <source>
        <dbReference type="RuleBase" id="RU364069"/>
    </source>
</evidence>
<dbReference type="NCBIfam" id="TIGR01221">
    <property type="entry name" value="rmlC"/>
    <property type="match status" value="1"/>
</dbReference>
<evidence type="ECO:0000256" key="3">
    <source>
        <dbReference type="ARBA" id="ARBA00012098"/>
    </source>
</evidence>
<dbReference type="GO" id="GO:0005829">
    <property type="term" value="C:cytosol"/>
    <property type="evidence" value="ECO:0007669"/>
    <property type="project" value="TreeGrafter"/>
</dbReference>
<evidence type="ECO:0000256" key="5">
    <source>
        <dbReference type="PIRSR" id="PIRSR600888-1"/>
    </source>
</evidence>
<keyword evidence="7" id="KW-0413">Isomerase</keyword>
<feature type="active site" description="Proton donor" evidence="5">
    <location>
        <position position="132"/>
    </location>
</feature>
<evidence type="ECO:0000256" key="2">
    <source>
        <dbReference type="ARBA" id="ARBA00001997"/>
    </source>
</evidence>
<dbReference type="AlphaFoldDB" id="A0A1G1TJN3"/>
<name>A0A1G1TJN3_9BACT</name>
<gene>
    <name evidence="8" type="ORF">BEN49_05545</name>
</gene>
<dbReference type="Gene3D" id="2.60.120.10">
    <property type="entry name" value="Jelly Rolls"/>
    <property type="match status" value="1"/>
</dbReference>
<dbReference type="PANTHER" id="PTHR21047:SF2">
    <property type="entry name" value="THYMIDINE DIPHOSPHO-4-KETO-RHAMNOSE 3,5-EPIMERASE"/>
    <property type="match status" value="1"/>
</dbReference>
<comment type="function">
    <text evidence="2 7">Catalyzes the epimerization of the C3' and C5'positions of dTDP-6-deoxy-D-xylo-4-hexulose, forming dTDP-6-deoxy-L-lyxo-4-hexulose.</text>
</comment>
<accession>A0A1G1TJN3</accession>
<organism evidence="8 9">
    <name type="scientific">Hymenobacter coccineus</name>
    <dbReference type="NCBI Taxonomy" id="1908235"/>
    <lineage>
        <taxon>Bacteria</taxon>
        <taxon>Pseudomonadati</taxon>
        <taxon>Bacteroidota</taxon>
        <taxon>Cytophagia</taxon>
        <taxon>Cytophagales</taxon>
        <taxon>Hymenobacteraceae</taxon>
        <taxon>Hymenobacter</taxon>
    </lineage>
</organism>
<comment type="subunit">
    <text evidence="7">Homodimer.</text>
</comment>
<evidence type="ECO:0000313" key="8">
    <source>
        <dbReference type="EMBL" id="OGX91104.1"/>
    </source>
</evidence>
<feature type="site" description="Participates in a stacking interaction with the thymidine ring of dTDP-4-oxo-6-deoxyglucose" evidence="6">
    <location>
        <position position="138"/>
    </location>
</feature>
<dbReference type="PANTHER" id="PTHR21047">
    <property type="entry name" value="DTDP-6-DEOXY-D-GLUCOSE-3,5 EPIMERASE"/>
    <property type="match status" value="1"/>
</dbReference>
<evidence type="ECO:0000256" key="6">
    <source>
        <dbReference type="PIRSR" id="PIRSR600888-3"/>
    </source>
</evidence>
<comment type="caution">
    <text evidence="8">The sequence shown here is derived from an EMBL/GenBank/DDBJ whole genome shotgun (WGS) entry which is preliminary data.</text>
</comment>
<comment type="catalytic activity">
    <reaction evidence="1 7">
        <text>dTDP-4-dehydro-6-deoxy-alpha-D-glucose = dTDP-4-dehydro-beta-L-rhamnose</text>
        <dbReference type="Rhea" id="RHEA:16969"/>
        <dbReference type="ChEBI" id="CHEBI:57649"/>
        <dbReference type="ChEBI" id="CHEBI:62830"/>
        <dbReference type="EC" id="5.1.3.13"/>
    </reaction>
</comment>
<dbReference type="GO" id="GO:0000271">
    <property type="term" value="P:polysaccharide biosynthetic process"/>
    <property type="evidence" value="ECO:0007669"/>
    <property type="project" value="TreeGrafter"/>
</dbReference>
<dbReference type="Proteomes" id="UP000177506">
    <property type="component" value="Unassembled WGS sequence"/>
</dbReference>
<dbReference type="RefSeq" id="WP_070742295.1">
    <property type="nucleotide sequence ID" value="NZ_MDZA01000088.1"/>
</dbReference>
<dbReference type="Pfam" id="PF00908">
    <property type="entry name" value="dTDP_sugar_isom"/>
    <property type="match status" value="1"/>
</dbReference>
<dbReference type="OrthoDB" id="9800680at2"/>
<dbReference type="EC" id="5.1.3.13" evidence="3 7"/>
<feature type="active site" description="Proton acceptor" evidence="5">
    <location>
        <position position="62"/>
    </location>
</feature>
<dbReference type="GO" id="GO:0008830">
    <property type="term" value="F:dTDP-4-dehydrorhamnose 3,5-epimerase activity"/>
    <property type="evidence" value="ECO:0007669"/>
    <property type="project" value="UniProtKB-UniRule"/>
</dbReference>
<proteinExistence type="inferred from homology"/>